<feature type="compositionally biased region" description="Polar residues" evidence="1">
    <location>
        <begin position="53"/>
        <end position="70"/>
    </location>
</feature>
<feature type="compositionally biased region" description="Polar residues" evidence="1">
    <location>
        <begin position="197"/>
        <end position="210"/>
    </location>
</feature>
<comment type="caution">
    <text evidence="2">The sequence shown here is derived from an EMBL/GenBank/DDBJ whole genome shotgun (WGS) entry which is preliminary data.</text>
</comment>
<gene>
    <name evidence="2" type="ORF">EDD36DRAFT_266164</name>
</gene>
<evidence type="ECO:0000313" key="3">
    <source>
        <dbReference type="Proteomes" id="UP001203852"/>
    </source>
</evidence>
<evidence type="ECO:0000313" key="2">
    <source>
        <dbReference type="EMBL" id="KAI1613456.1"/>
    </source>
</evidence>
<organism evidence="2 3">
    <name type="scientific">Exophiala viscosa</name>
    <dbReference type="NCBI Taxonomy" id="2486360"/>
    <lineage>
        <taxon>Eukaryota</taxon>
        <taxon>Fungi</taxon>
        <taxon>Dikarya</taxon>
        <taxon>Ascomycota</taxon>
        <taxon>Pezizomycotina</taxon>
        <taxon>Eurotiomycetes</taxon>
        <taxon>Chaetothyriomycetidae</taxon>
        <taxon>Chaetothyriales</taxon>
        <taxon>Herpotrichiellaceae</taxon>
        <taxon>Exophiala</taxon>
    </lineage>
</organism>
<reference evidence="2" key="1">
    <citation type="journal article" date="2022" name="bioRxiv">
        <title>Deciphering the potential niche of two novel black yeast fungi from a biological soil crust based on their genomes, phenotypes, and melanin regulation.</title>
        <authorList>
            <consortium name="DOE Joint Genome Institute"/>
            <person name="Carr E.C."/>
            <person name="Barton Q."/>
            <person name="Grambo S."/>
            <person name="Sullivan M."/>
            <person name="Renfro C.M."/>
            <person name="Kuo A."/>
            <person name="Pangilinan J."/>
            <person name="Lipzen A."/>
            <person name="Keymanesh K."/>
            <person name="Savage E."/>
            <person name="Barry K."/>
            <person name="Grigoriev I.V."/>
            <person name="Riekhof W.R."/>
            <person name="Harris S.S."/>
        </authorList>
    </citation>
    <scope>NUCLEOTIDE SEQUENCE</scope>
    <source>
        <strain evidence="2">JF 03-4F</strain>
    </source>
</reference>
<feature type="region of interest" description="Disordered" evidence="1">
    <location>
        <begin position="1"/>
        <end position="77"/>
    </location>
</feature>
<protein>
    <submittedName>
        <fullName evidence="2">Uncharacterized protein</fullName>
    </submittedName>
</protein>
<evidence type="ECO:0000256" key="1">
    <source>
        <dbReference type="SAM" id="MobiDB-lite"/>
    </source>
</evidence>
<dbReference type="EMBL" id="MU404354">
    <property type="protein sequence ID" value="KAI1613456.1"/>
    <property type="molecule type" value="Genomic_DNA"/>
</dbReference>
<dbReference type="AlphaFoldDB" id="A0AAN6DWE4"/>
<accession>A0AAN6DWE4</accession>
<sequence length="460" mass="49790">MPVPVKSAPPQRADDIDPKATCSISRQGAGKSLQHFSAGKHRTRLPAPPSLAQHATSKTVKQPNVPTTPATGPGIPRARSIVAHTGARIAANRSAGVASSGTLTTQVPSKGDAQNTKPDPQQRLLMPFTRASFEPRAQNDRLAKPAPPRAGSHARAPPSVAAPLLEKPAFNTYDKHYSPKKINNKSAGSPTLAIPHVTTNGQQGSRSIEPSPNAKRLFVDELLQLSLVHDKAGPTLRGYEASITVQLDAAAVAITRDIARLVDLERARQSHVNAEAVIRWIGPVDVLSTVQKGEGKLLAVAHCVKELNETVQEDGPLQKVMQEFVQWHVLVSSKGKNRDVFDGKQEKTLSAAPMNSSWAALVDSIQAKVTACRDLLAEVQEASSDESSMGRLITMHHRPAAQILQAIDTCRTVEGLILRREMDWMQTSLTNAIDEAERHDFAPEYPKCDRTGVWNTFTFG</sequence>
<name>A0AAN6DWE4_9EURO</name>
<keyword evidence="3" id="KW-1185">Reference proteome</keyword>
<proteinExistence type="predicted"/>
<dbReference type="Proteomes" id="UP001203852">
    <property type="component" value="Unassembled WGS sequence"/>
</dbReference>
<feature type="compositionally biased region" description="Polar residues" evidence="1">
    <location>
        <begin position="97"/>
        <end position="119"/>
    </location>
</feature>
<feature type="region of interest" description="Disordered" evidence="1">
    <location>
        <begin position="94"/>
        <end position="121"/>
    </location>
</feature>
<feature type="region of interest" description="Disordered" evidence="1">
    <location>
        <begin position="183"/>
        <end position="211"/>
    </location>
</feature>
<feature type="region of interest" description="Disordered" evidence="1">
    <location>
        <begin position="134"/>
        <end position="157"/>
    </location>
</feature>